<sequence length="115" mass="12923">MHQRIALEPVGQQEALVYEFLELDGLLGQRFVEHLGGEHAQRDFFLGRKVEIQRPLRHPGTREDLADGRPLVATLREDPGGGLEDRLPGSDGTRLLRQRALPQSHCVLPPCDAER</sequence>
<comment type="caution">
    <text evidence="1">The sequence shown here is derived from an EMBL/GenBank/DDBJ whole genome shotgun (WGS) entry which is preliminary data.</text>
</comment>
<proteinExistence type="predicted"/>
<name>A0A919BCM3_STRFL</name>
<dbReference type="AlphaFoldDB" id="A0A919BCM3"/>
<reference evidence="1" key="2">
    <citation type="submission" date="2020-09" db="EMBL/GenBank/DDBJ databases">
        <authorList>
            <person name="Sun Q."/>
            <person name="Ohkuma M."/>
        </authorList>
    </citation>
    <scope>NUCLEOTIDE SEQUENCE</scope>
    <source>
        <strain evidence="1">JCM 4122</strain>
    </source>
</reference>
<reference evidence="1" key="1">
    <citation type="journal article" date="2014" name="Int. J. Syst. Evol. Microbiol.">
        <title>Complete genome sequence of Corynebacterium casei LMG S-19264T (=DSM 44701T), isolated from a smear-ripened cheese.</title>
        <authorList>
            <consortium name="US DOE Joint Genome Institute (JGI-PGF)"/>
            <person name="Walter F."/>
            <person name="Albersmeier A."/>
            <person name="Kalinowski J."/>
            <person name="Ruckert C."/>
        </authorList>
    </citation>
    <scope>NUCLEOTIDE SEQUENCE</scope>
    <source>
        <strain evidence="1">JCM 4122</strain>
    </source>
</reference>
<dbReference type="EMBL" id="BNBE01000001">
    <property type="protein sequence ID" value="GHF79898.1"/>
    <property type="molecule type" value="Genomic_DNA"/>
</dbReference>
<evidence type="ECO:0000313" key="2">
    <source>
        <dbReference type="Proteomes" id="UP000632849"/>
    </source>
</evidence>
<gene>
    <name evidence="1" type="ORF">GCM10017667_04260</name>
</gene>
<keyword evidence="2" id="KW-1185">Reference proteome</keyword>
<organism evidence="1 2">
    <name type="scientific">Streptomyces filamentosus</name>
    <name type="common">Streptomyces roseosporus</name>
    <dbReference type="NCBI Taxonomy" id="67294"/>
    <lineage>
        <taxon>Bacteria</taxon>
        <taxon>Bacillati</taxon>
        <taxon>Actinomycetota</taxon>
        <taxon>Actinomycetes</taxon>
        <taxon>Kitasatosporales</taxon>
        <taxon>Streptomycetaceae</taxon>
        <taxon>Streptomyces</taxon>
    </lineage>
</organism>
<protein>
    <submittedName>
        <fullName evidence="1">Uncharacterized protein</fullName>
    </submittedName>
</protein>
<dbReference type="Proteomes" id="UP000632849">
    <property type="component" value="Unassembled WGS sequence"/>
</dbReference>
<evidence type="ECO:0000313" key="1">
    <source>
        <dbReference type="EMBL" id="GHF79898.1"/>
    </source>
</evidence>
<accession>A0A919BCM3</accession>